<dbReference type="GO" id="GO:0006099">
    <property type="term" value="P:tricarboxylic acid cycle"/>
    <property type="evidence" value="ECO:0007669"/>
    <property type="project" value="UniProtKB-KW"/>
</dbReference>
<dbReference type="NCBIfam" id="NF004863">
    <property type="entry name" value="PRK06223.1"/>
    <property type="match status" value="1"/>
</dbReference>
<feature type="domain" description="Lactate/malate dehydrogenase C-terminal" evidence="11">
    <location>
        <begin position="144"/>
        <end position="301"/>
    </location>
</feature>
<dbReference type="PROSITE" id="PS00064">
    <property type="entry name" value="L_LDH"/>
    <property type="match status" value="1"/>
</dbReference>
<evidence type="ECO:0000259" key="10">
    <source>
        <dbReference type="Pfam" id="PF00056"/>
    </source>
</evidence>
<evidence type="ECO:0000259" key="11">
    <source>
        <dbReference type="Pfam" id="PF02866"/>
    </source>
</evidence>
<dbReference type="PIRSF" id="PIRSF000102">
    <property type="entry name" value="Lac_mal_DH"/>
    <property type="match status" value="1"/>
</dbReference>
<dbReference type="PANTHER" id="PTHR43128">
    <property type="entry name" value="L-2-HYDROXYCARBOXYLATE DEHYDROGENASE (NAD(P)(+))"/>
    <property type="match status" value="1"/>
</dbReference>
<feature type="binding site" evidence="8">
    <location>
        <position position="30"/>
    </location>
    <ligand>
        <name>NAD(+)</name>
        <dbReference type="ChEBI" id="CHEBI:57540"/>
    </ligand>
</feature>
<keyword evidence="3" id="KW-0816">Tricarboxylic acid cycle</keyword>
<gene>
    <name evidence="12" type="ORF">B9J98_00445</name>
</gene>
<evidence type="ECO:0000313" key="13">
    <source>
        <dbReference type="Proteomes" id="UP000244066"/>
    </source>
</evidence>
<evidence type="ECO:0000256" key="3">
    <source>
        <dbReference type="ARBA" id="ARBA00022532"/>
    </source>
</evidence>
<dbReference type="SUPFAM" id="SSF51735">
    <property type="entry name" value="NAD(P)-binding Rossmann-fold domains"/>
    <property type="match status" value="1"/>
</dbReference>
<evidence type="ECO:0000256" key="5">
    <source>
        <dbReference type="ARBA" id="ARBA00023027"/>
    </source>
</evidence>
<dbReference type="InterPro" id="IPR036291">
    <property type="entry name" value="NAD(P)-bd_dom_sf"/>
</dbReference>
<feature type="binding site" evidence="7">
    <location>
        <position position="148"/>
    </location>
    <ligand>
        <name>substrate</name>
    </ligand>
</feature>
<evidence type="ECO:0000256" key="9">
    <source>
        <dbReference type="RuleBase" id="RU003369"/>
    </source>
</evidence>
<feature type="binding site" evidence="7">
    <location>
        <position position="117"/>
    </location>
    <ligand>
        <name>substrate</name>
    </ligand>
</feature>
<feature type="binding site" evidence="8">
    <location>
        <begin position="6"/>
        <end position="11"/>
    </location>
    <ligand>
        <name>NAD(+)</name>
        <dbReference type="ChEBI" id="CHEBI:57540"/>
    </ligand>
</feature>
<dbReference type="PRINTS" id="PR00086">
    <property type="entry name" value="LLDHDRGNASE"/>
</dbReference>
<feature type="binding site" evidence="7">
    <location>
        <position position="79"/>
    </location>
    <ligand>
        <name>substrate</name>
    </ligand>
</feature>
<dbReference type="InterPro" id="IPR018177">
    <property type="entry name" value="L-lactate_DH_AS"/>
</dbReference>
<keyword evidence="4 9" id="KW-0560">Oxidoreductase</keyword>
<evidence type="ECO:0000256" key="8">
    <source>
        <dbReference type="PIRSR" id="PIRSR000102-3"/>
    </source>
</evidence>
<dbReference type="CDD" id="cd01339">
    <property type="entry name" value="LDH-like_MDH"/>
    <property type="match status" value="1"/>
</dbReference>
<evidence type="ECO:0000256" key="2">
    <source>
        <dbReference type="ARBA" id="ARBA00020382"/>
    </source>
</evidence>
<dbReference type="InterPro" id="IPR022383">
    <property type="entry name" value="Lactate/malate_DH_C"/>
</dbReference>
<evidence type="ECO:0000256" key="4">
    <source>
        <dbReference type="ARBA" id="ARBA00023002"/>
    </source>
</evidence>
<accession>A0A2R7YAK7</accession>
<evidence type="ECO:0000313" key="12">
    <source>
        <dbReference type="EMBL" id="PUA34349.1"/>
    </source>
</evidence>
<proteinExistence type="inferred from homology"/>
<dbReference type="Gene3D" id="3.40.50.720">
    <property type="entry name" value="NAD(P)-binding Rossmann-like Domain"/>
    <property type="match status" value="1"/>
</dbReference>
<name>A0A2R7YAK7_9ARCH</name>
<dbReference type="Gene3D" id="3.90.110.10">
    <property type="entry name" value="Lactate dehydrogenase/glycoside hydrolase, family 4, C-terminal"/>
    <property type="match status" value="1"/>
</dbReference>
<feature type="binding site" evidence="8">
    <location>
        <position position="92"/>
    </location>
    <ligand>
        <name>NAD(+)</name>
        <dbReference type="ChEBI" id="CHEBI:57540"/>
    </ligand>
</feature>
<dbReference type="InterPro" id="IPR015955">
    <property type="entry name" value="Lactate_DH/Glyco_Ohase_4_C"/>
</dbReference>
<dbReference type="InterPro" id="IPR011275">
    <property type="entry name" value="Malate_DH_type3"/>
</dbReference>
<sequence length="304" mass="32880">MITIVGTGRVGIAIAIHLAIKALDDLMLIDIVEGLPQGEALDLTHMCTTLGIDIDISGSNDYKDMSGSELVIVPAGFIRTADMSRLDLLHKNSEVIKTVSKGIKDYAPNSRVIVVTNPLDAMTYLAYKVTGFERNRVFGFSGLLDTARYRSLIAKELGVAASTIYTTIIGEHGDTMVLLPRFTSVGGVPLESLMPKEKIQQIIERTKKMGAEIIRLKKWSASHAVGAGVAEMAEAVMKDTKAIMPVSTYLQGEYGVSDVCVVVPAMLGKNGVEKIVELPLNDEERAAFLKSVETVKSAISQLRI</sequence>
<organism evidence="12 13">
    <name type="scientific">Candidatus Terraquivivens tikiterensis</name>
    <dbReference type="NCBI Taxonomy" id="1980982"/>
    <lineage>
        <taxon>Archaea</taxon>
        <taxon>Nitrososphaerota</taxon>
        <taxon>Candidatus Wolframiiraptoraceae</taxon>
        <taxon>Candidatus Terraquivivens</taxon>
    </lineage>
</organism>
<keyword evidence="5 8" id="KW-0520">NAD</keyword>
<protein>
    <recommendedName>
        <fullName evidence="2">Malate dehydrogenase</fullName>
    </recommendedName>
</protein>
<dbReference type="GO" id="GO:0004459">
    <property type="term" value="F:L-lactate dehydrogenase (NAD+) activity"/>
    <property type="evidence" value="ECO:0007669"/>
    <property type="project" value="InterPro"/>
</dbReference>
<dbReference type="EMBL" id="NDWU01000001">
    <property type="protein sequence ID" value="PUA34349.1"/>
    <property type="molecule type" value="Genomic_DNA"/>
</dbReference>
<dbReference type="SUPFAM" id="SSF56327">
    <property type="entry name" value="LDH C-terminal domain-like"/>
    <property type="match status" value="1"/>
</dbReference>
<reference evidence="12 13" key="1">
    <citation type="submission" date="2017-04" db="EMBL/GenBank/DDBJ databases">
        <title>Draft Aigarchaeota genome from a New Zealand hot spring.</title>
        <authorList>
            <person name="Reysenbach A.-L."/>
            <person name="Donaho J.A."/>
            <person name="Gerhart J."/>
            <person name="Kelley J.F."/>
            <person name="Kouba K."/>
            <person name="Podar M."/>
            <person name="Stott M."/>
        </authorList>
    </citation>
    <scope>NUCLEOTIDE SEQUENCE [LARGE SCALE GENOMIC DNA]</scope>
    <source>
        <strain evidence="12">NZ13_MG1</strain>
    </source>
</reference>
<evidence type="ECO:0000256" key="6">
    <source>
        <dbReference type="PIRSR" id="PIRSR000102-1"/>
    </source>
</evidence>
<dbReference type="InterPro" id="IPR001236">
    <property type="entry name" value="Lactate/malate_DH_N"/>
</dbReference>
<dbReference type="Pfam" id="PF00056">
    <property type="entry name" value="Ldh_1_N"/>
    <property type="match status" value="1"/>
</dbReference>
<dbReference type="GO" id="GO:0006089">
    <property type="term" value="P:lactate metabolic process"/>
    <property type="evidence" value="ECO:0007669"/>
    <property type="project" value="TreeGrafter"/>
</dbReference>
<evidence type="ECO:0000256" key="7">
    <source>
        <dbReference type="PIRSR" id="PIRSR000102-2"/>
    </source>
</evidence>
<dbReference type="InterPro" id="IPR001557">
    <property type="entry name" value="L-lactate/malate_DH"/>
</dbReference>
<feature type="domain" description="Lactate/malate dehydrogenase N-terminal" evidence="10">
    <location>
        <begin position="2"/>
        <end position="139"/>
    </location>
</feature>
<comment type="caution">
    <text evidence="12">The sequence shown here is derived from an EMBL/GenBank/DDBJ whole genome shotgun (WGS) entry which is preliminary data.</text>
</comment>
<dbReference type="Proteomes" id="UP000244066">
    <property type="component" value="Unassembled WGS sequence"/>
</dbReference>
<dbReference type="PANTHER" id="PTHR43128:SF16">
    <property type="entry name" value="L-LACTATE DEHYDROGENASE"/>
    <property type="match status" value="1"/>
</dbReference>
<feature type="binding site" evidence="7">
    <location>
        <position position="85"/>
    </location>
    <ligand>
        <name>substrate</name>
    </ligand>
</feature>
<dbReference type="AlphaFoldDB" id="A0A2R7YAK7"/>
<dbReference type="Pfam" id="PF02866">
    <property type="entry name" value="Ldh_1_C"/>
    <property type="match status" value="1"/>
</dbReference>
<feature type="binding site" evidence="8">
    <location>
        <begin position="115"/>
        <end position="117"/>
    </location>
    <ligand>
        <name>NAD(+)</name>
        <dbReference type="ChEBI" id="CHEBI:57540"/>
    </ligand>
</feature>
<evidence type="ECO:0000256" key="1">
    <source>
        <dbReference type="ARBA" id="ARBA00008104"/>
    </source>
</evidence>
<feature type="active site" description="Proton acceptor" evidence="6">
    <location>
        <position position="172"/>
    </location>
</feature>
<comment type="similarity">
    <text evidence="1 9">Belongs to the LDH/MDH superfamily.</text>
</comment>